<keyword evidence="1" id="KW-0732">Signal</keyword>
<gene>
    <name evidence="2" type="ORF">EW142_04175</name>
</gene>
<evidence type="ECO:0000313" key="3">
    <source>
        <dbReference type="Proteomes" id="UP000291981"/>
    </source>
</evidence>
<accession>A0A4Q8QKF6</accession>
<evidence type="ECO:0000256" key="1">
    <source>
        <dbReference type="SAM" id="SignalP"/>
    </source>
</evidence>
<reference evidence="2 3" key="1">
    <citation type="submission" date="2019-02" db="EMBL/GenBank/DDBJ databases">
        <title>Draft genome sequence of Muricauda sp. 176CP4-71.</title>
        <authorList>
            <person name="Park J.-S."/>
        </authorList>
    </citation>
    <scope>NUCLEOTIDE SEQUENCE [LARGE SCALE GENOMIC DNA]</scope>
    <source>
        <strain evidence="2 3">176CP4-71</strain>
    </source>
</reference>
<dbReference type="PROSITE" id="PS51257">
    <property type="entry name" value="PROKAR_LIPOPROTEIN"/>
    <property type="match status" value="1"/>
</dbReference>
<evidence type="ECO:0000313" key="2">
    <source>
        <dbReference type="EMBL" id="TAI48999.1"/>
    </source>
</evidence>
<organism evidence="2 3">
    <name type="scientific">Flagellimonas allohymeniacidonis</name>
    <dbReference type="NCBI Taxonomy" id="2517819"/>
    <lineage>
        <taxon>Bacteria</taxon>
        <taxon>Pseudomonadati</taxon>
        <taxon>Bacteroidota</taxon>
        <taxon>Flavobacteriia</taxon>
        <taxon>Flavobacteriales</taxon>
        <taxon>Flavobacteriaceae</taxon>
        <taxon>Flagellimonas</taxon>
    </lineage>
</organism>
<keyword evidence="3" id="KW-1185">Reference proteome</keyword>
<evidence type="ECO:0008006" key="4">
    <source>
        <dbReference type="Google" id="ProtNLM"/>
    </source>
</evidence>
<name>A0A4Q8QKF6_9FLAO</name>
<dbReference type="AlphaFoldDB" id="A0A4Q8QKF6"/>
<sequence>MKKVIAIVVVLALSSCNLFKENGIDFKIVNSSESQITDVKFYTTEKIQIAEFDKIERNKSVSDFLSMKDNQADGEYVLEFTRANGKKESSAAGYYTNGGSLNGWVRFEIKSDTTFIKFGNY</sequence>
<feature type="signal peptide" evidence="1">
    <location>
        <begin position="1"/>
        <end position="20"/>
    </location>
</feature>
<dbReference type="EMBL" id="SGIU01000001">
    <property type="protein sequence ID" value="TAI48999.1"/>
    <property type="molecule type" value="Genomic_DNA"/>
</dbReference>
<dbReference type="Proteomes" id="UP000291981">
    <property type="component" value="Unassembled WGS sequence"/>
</dbReference>
<dbReference type="RefSeq" id="WP_130610068.1">
    <property type="nucleotide sequence ID" value="NZ_SGIU01000001.1"/>
</dbReference>
<feature type="chain" id="PRO_5020200400" description="Lipoprotein" evidence="1">
    <location>
        <begin position="21"/>
        <end position="121"/>
    </location>
</feature>
<protein>
    <recommendedName>
        <fullName evidence="4">Lipoprotein</fullName>
    </recommendedName>
</protein>
<dbReference type="OrthoDB" id="1179573at2"/>
<comment type="caution">
    <text evidence="2">The sequence shown here is derived from an EMBL/GenBank/DDBJ whole genome shotgun (WGS) entry which is preliminary data.</text>
</comment>
<proteinExistence type="predicted"/>